<evidence type="ECO:0000256" key="1">
    <source>
        <dbReference type="SAM" id="Phobius"/>
    </source>
</evidence>
<feature type="transmembrane region" description="Helical" evidence="1">
    <location>
        <begin position="76"/>
        <end position="97"/>
    </location>
</feature>
<keyword evidence="1" id="KW-0812">Transmembrane</keyword>
<keyword evidence="4" id="KW-1185">Reference proteome</keyword>
<organism evidence="3 4">
    <name type="scientific">Triangularia setosa</name>
    <dbReference type="NCBI Taxonomy" id="2587417"/>
    <lineage>
        <taxon>Eukaryota</taxon>
        <taxon>Fungi</taxon>
        <taxon>Dikarya</taxon>
        <taxon>Ascomycota</taxon>
        <taxon>Pezizomycotina</taxon>
        <taxon>Sordariomycetes</taxon>
        <taxon>Sordariomycetidae</taxon>
        <taxon>Sordariales</taxon>
        <taxon>Podosporaceae</taxon>
        <taxon>Triangularia</taxon>
    </lineage>
</organism>
<dbReference type="PANTHER" id="PTHR10039">
    <property type="entry name" value="AMELOGENIN"/>
    <property type="match status" value="1"/>
</dbReference>
<name>A0AAN6W2L7_9PEZI</name>
<feature type="domain" description="DUF7791" evidence="2">
    <location>
        <begin position="121"/>
        <end position="204"/>
    </location>
</feature>
<evidence type="ECO:0000313" key="4">
    <source>
        <dbReference type="Proteomes" id="UP001302321"/>
    </source>
</evidence>
<reference evidence="3" key="1">
    <citation type="journal article" date="2023" name="Mol. Phylogenet. Evol.">
        <title>Genome-scale phylogeny and comparative genomics of the fungal order Sordariales.</title>
        <authorList>
            <person name="Hensen N."/>
            <person name="Bonometti L."/>
            <person name="Westerberg I."/>
            <person name="Brannstrom I.O."/>
            <person name="Guillou S."/>
            <person name="Cros-Aarteil S."/>
            <person name="Calhoun S."/>
            <person name="Haridas S."/>
            <person name="Kuo A."/>
            <person name="Mondo S."/>
            <person name="Pangilinan J."/>
            <person name="Riley R."/>
            <person name="LaButti K."/>
            <person name="Andreopoulos B."/>
            <person name="Lipzen A."/>
            <person name="Chen C."/>
            <person name="Yan M."/>
            <person name="Daum C."/>
            <person name="Ng V."/>
            <person name="Clum A."/>
            <person name="Steindorff A."/>
            <person name="Ohm R.A."/>
            <person name="Martin F."/>
            <person name="Silar P."/>
            <person name="Natvig D.O."/>
            <person name="Lalanne C."/>
            <person name="Gautier V."/>
            <person name="Ament-Velasquez S.L."/>
            <person name="Kruys A."/>
            <person name="Hutchinson M.I."/>
            <person name="Powell A.J."/>
            <person name="Barry K."/>
            <person name="Miller A.N."/>
            <person name="Grigoriev I.V."/>
            <person name="Debuchy R."/>
            <person name="Gladieux P."/>
            <person name="Hiltunen Thoren M."/>
            <person name="Johannesson H."/>
        </authorList>
    </citation>
    <scope>NUCLEOTIDE SEQUENCE</scope>
    <source>
        <strain evidence="3">CBS 892.96</strain>
    </source>
</reference>
<sequence>MQNLKICVASRAWSNFEDTFRGRASLMMLQDLSAADIEYYVSSTLAANQGFSELHDRDPSNAKELSETIAKKAEGVFLWVCLVVQSLFVGLTNGYYLRGLHNRLQELPPNLEDLYTKILKSLNPKYLAHASRLSQVVRACEDSLTLFLVTLADFDDETGLVMRPVRPISNRDKSALCKNMKRKLVSRCRGLFDISFHMHYTQHDSALGRGLSQGPDNDSNNFTRAIDDDQAISAQHIAGLEVQ</sequence>
<reference evidence="3" key="2">
    <citation type="submission" date="2023-05" db="EMBL/GenBank/DDBJ databases">
        <authorList>
            <consortium name="Lawrence Berkeley National Laboratory"/>
            <person name="Steindorff A."/>
            <person name="Hensen N."/>
            <person name="Bonometti L."/>
            <person name="Westerberg I."/>
            <person name="Brannstrom I.O."/>
            <person name="Guillou S."/>
            <person name="Cros-Aarteil S."/>
            <person name="Calhoun S."/>
            <person name="Haridas S."/>
            <person name="Kuo A."/>
            <person name="Mondo S."/>
            <person name="Pangilinan J."/>
            <person name="Riley R."/>
            <person name="Labutti K."/>
            <person name="Andreopoulos B."/>
            <person name="Lipzen A."/>
            <person name="Chen C."/>
            <person name="Yanf M."/>
            <person name="Daum C."/>
            <person name="Ng V."/>
            <person name="Clum A."/>
            <person name="Ohm R."/>
            <person name="Martin F."/>
            <person name="Silar P."/>
            <person name="Natvig D."/>
            <person name="Lalanne C."/>
            <person name="Gautier V."/>
            <person name="Ament-Velasquez S.L."/>
            <person name="Kruys A."/>
            <person name="Hutchinson M.I."/>
            <person name="Powell A.J."/>
            <person name="Barry K."/>
            <person name="Miller A.N."/>
            <person name="Grigoriev I.V."/>
            <person name="Debuchy R."/>
            <person name="Gladieux P."/>
            <person name="Thoren M.H."/>
            <person name="Johannesson H."/>
        </authorList>
    </citation>
    <scope>NUCLEOTIDE SEQUENCE</scope>
    <source>
        <strain evidence="3">CBS 892.96</strain>
    </source>
</reference>
<keyword evidence="1" id="KW-1133">Transmembrane helix</keyword>
<evidence type="ECO:0000259" key="2">
    <source>
        <dbReference type="Pfam" id="PF25053"/>
    </source>
</evidence>
<dbReference type="EMBL" id="MU866315">
    <property type="protein sequence ID" value="KAK4173855.1"/>
    <property type="molecule type" value="Genomic_DNA"/>
</dbReference>
<protein>
    <recommendedName>
        <fullName evidence="2">DUF7791 domain-containing protein</fullName>
    </recommendedName>
</protein>
<evidence type="ECO:0000313" key="3">
    <source>
        <dbReference type="EMBL" id="KAK4173855.1"/>
    </source>
</evidence>
<dbReference type="PANTHER" id="PTHR10039:SF5">
    <property type="entry name" value="NACHT DOMAIN-CONTAINING PROTEIN"/>
    <property type="match status" value="1"/>
</dbReference>
<dbReference type="Pfam" id="PF25053">
    <property type="entry name" value="DUF7791"/>
    <property type="match status" value="1"/>
</dbReference>
<keyword evidence="1" id="KW-0472">Membrane</keyword>
<comment type="caution">
    <text evidence="3">The sequence shown here is derived from an EMBL/GenBank/DDBJ whole genome shotgun (WGS) entry which is preliminary data.</text>
</comment>
<gene>
    <name evidence="3" type="ORF">QBC36DRAFT_193690</name>
</gene>
<dbReference type="InterPro" id="IPR056693">
    <property type="entry name" value="DUF7791"/>
</dbReference>
<proteinExistence type="predicted"/>
<dbReference type="Proteomes" id="UP001302321">
    <property type="component" value="Unassembled WGS sequence"/>
</dbReference>
<accession>A0AAN6W2L7</accession>
<dbReference type="AlphaFoldDB" id="A0AAN6W2L7"/>